<evidence type="ECO:0000313" key="6">
    <source>
        <dbReference type="Proteomes" id="UP000283946"/>
    </source>
</evidence>
<dbReference type="NCBIfam" id="TIGR01488">
    <property type="entry name" value="HAD-SF-IB"/>
    <property type="match status" value="1"/>
</dbReference>
<keyword evidence="3 5" id="KW-0378">Hydrolase</keyword>
<dbReference type="KEGG" id="ria:C7V51_06005"/>
<evidence type="ECO:0000256" key="1">
    <source>
        <dbReference type="ARBA" id="ARBA00009184"/>
    </source>
</evidence>
<keyword evidence="2" id="KW-0479">Metal-binding</keyword>
<evidence type="ECO:0000256" key="2">
    <source>
        <dbReference type="ARBA" id="ARBA00022723"/>
    </source>
</evidence>
<dbReference type="Gene3D" id="1.20.1440.100">
    <property type="entry name" value="SG protein - dephosphorylation function"/>
    <property type="match status" value="1"/>
</dbReference>
<sequence length="222" mass="24561">MSRILFDLDKTIIDHDTVTRFLLRRIGTNPTRLLLALLMIPAIAVLIASKQRTRTSSLLLWIGTVSITRGSFEDAVDRYLDSLDPTARLFPEAVTAVKAHLDQGDEVIVVTASAQQIAERICRTLDSRITVVGSTLERRFGGLVSAEHCYGEHKVSMLKERRLSSGVTRAYSDSASDLPMLQIAEAITGVNMDDITRRKIRGAVGAAAPTEFVEWRKGPNKR</sequence>
<evidence type="ECO:0000313" key="5">
    <source>
        <dbReference type="EMBL" id="AZZ55483.1"/>
    </source>
</evidence>
<dbReference type="EMBL" id="CP028130">
    <property type="protein sequence ID" value="AZZ55483.1"/>
    <property type="molecule type" value="Genomic_DNA"/>
</dbReference>
<keyword evidence="4" id="KW-0460">Magnesium</keyword>
<dbReference type="GO" id="GO:0046872">
    <property type="term" value="F:metal ion binding"/>
    <property type="evidence" value="ECO:0007669"/>
    <property type="project" value="UniProtKB-KW"/>
</dbReference>
<dbReference type="SUPFAM" id="SSF56784">
    <property type="entry name" value="HAD-like"/>
    <property type="match status" value="1"/>
</dbReference>
<dbReference type="Proteomes" id="UP000283946">
    <property type="component" value="Chromosome"/>
</dbReference>
<dbReference type="InterPro" id="IPR023214">
    <property type="entry name" value="HAD_sf"/>
</dbReference>
<dbReference type="PANTHER" id="PTHR43344">
    <property type="entry name" value="PHOSPHOSERINE PHOSPHATASE"/>
    <property type="match status" value="1"/>
</dbReference>
<dbReference type="RefSeq" id="WP_104264515.1">
    <property type="nucleotide sequence ID" value="NZ_CP028130.1"/>
</dbReference>
<proteinExistence type="inferred from homology"/>
<accession>A0AAD1ELZ5</accession>
<gene>
    <name evidence="5" type="ORF">C7V51_06005</name>
</gene>
<comment type="similarity">
    <text evidence="1">Belongs to the HAD-like hydrolase superfamily. SerB family.</text>
</comment>
<evidence type="ECO:0000256" key="4">
    <source>
        <dbReference type="ARBA" id="ARBA00022842"/>
    </source>
</evidence>
<name>A0AAD1ELZ5_9MICO</name>
<dbReference type="AlphaFoldDB" id="A0AAD1ELZ5"/>
<dbReference type="PANTHER" id="PTHR43344:SF13">
    <property type="entry name" value="PHOSPHATASE RV3661-RELATED"/>
    <property type="match status" value="1"/>
</dbReference>
<dbReference type="InterPro" id="IPR050582">
    <property type="entry name" value="HAD-like_SerB"/>
</dbReference>
<protein>
    <submittedName>
        <fullName evidence="5">Haloacid dehalogenase-like hydrolase</fullName>
    </submittedName>
</protein>
<dbReference type="InterPro" id="IPR036412">
    <property type="entry name" value="HAD-like_sf"/>
</dbReference>
<dbReference type="Pfam" id="PF12710">
    <property type="entry name" value="HAD"/>
    <property type="match status" value="1"/>
</dbReference>
<organism evidence="5 6">
    <name type="scientific">Rathayibacter iranicus</name>
    <dbReference type="NCBI Taxonomy" id="59737"/>
    <lineage>
        <taxon>Bacteria</taxon>
        <taxon>Bacillati</taxon>
        <taxon>Actinomycetota</taxon>
        <taxon>Actinomycetes</taxon>
        <taxon>Micrococcales</taxon>
        <taxon>Microbacteriaceae</taxon>
        <taxon>Rathayibacter</taxon>
    </lineage>
</organism>
<dbReference type="GO" id="GO:0016787">
    <property type="term" value="F:hydrolase activity"/>
    <property type="evidence" value="ECO:0007669"/>
    <property type="project" value="UniProtKB-KW"/>
</dbReference>
<reference evidence="5 6" key="1">
    <citation type="submission" date="2018-03" db="EMBL/GenBank/DDBJ databases">
        <title>Bacteriophage NCPPB3778 and a type I-E CRISPR drive the evolution of the US Biological Select Agent, Rathayibacter toxicus.</title>
        <authorList>
            <person name="Davis E.W.II."/>
            <person name="Tabima J.F."/>
            <person name="Weisberg A.J."/>
            <person name="Dantas Lopes L."/>
            <person name="Wiseman M.S."/>
            <person name="Wiseman M.S."/>
            <person name="Pupko T."/>
            <person name="Belcher M.S."/>
            <person name="Sechler A.J."/>
            <person name="Tancos M.A."/>
            <person name="Schroeder B.K."/>
            <person name="Murray T.D."/>
            <person name="Luster D.G."/>
            <person name="Schneider W.L."/>
            <person name="Rogers E."/>
            <person name="Andreote F.D."/>
            <person name="Grunwald N.J."/>
            <person name="Putnam M.L."/>
            <person name="Chang J.H."/>
        </authorList>
    </citation>
    <scope>NUCLEOTIDE SEQUENCE [LARGE SCALE GENOMIC DNA]</scope>
    <source>
        <strain evidence="5 6">NCCPB 2253</strain>
    </source>
</reference>
<evidence type="ECO:0000256" key="3">
    <source>
        <dbReference type="ARBA" id="ARBA00022801"/>
    </source>
</evidence>
<dbReference type="Gene3D" id="3.40.50.1000">
    <property type="entry name" value="HAD superfamily/HAD-like"/>
    <property type="match status" value="1"/>
</dbReference>